<name>A0A1H2WNS9_9BACL</name>
<reference evidence="4" key="1">
    <citation type="submission" date="2016-10" db="EMBL/GenBank/DDBJ databases">
        <authorList>
            <person name="Varghese N."/>
        </authorList>
    </citation>
    <scope>NUCLEOTIDE SEQUENCE [LARGE SCALE GENOMIC DNA]</scope>
    <source>
        <strain evidence="4">DSM 12489</strain>
    </source>
</reference>
<feature type="compositionally biased region" description="Low complexity" evidence="1">
    <location>
        <begin position="355"/>
        <end position="371"/>
    </location>
</feature>
<dbReference type="Proteomes" id="UP000182589">
    <property type="component" value="Unassembled WGS sequence"/>
</dbReference>
<gene>
    <name evidence="3" type="ORF">SAMN04489725_11612</name>
</gene>
<accession>A0A1H2WNS9</accession>
<organism evidence="3 4">
    <name type="scientific">Alicyclobacillus hesperidum</name>
    <dbReference type="NCBI Taxonomy" id="89784"/>
    <lineage>
        <taxon>Bacteria</taxon>
        <taxon>Bacillati</taxon>
        <taxon>Bacillota</taxon>
        <taxon>Bacilli</taxon>
        <taxon>Bacillales</taxon>
        <taxon>Alicyclobacillaceae</taxon>
        <taxon>Alicyclobacillus</taxon>
    </lineage>
</organism>
<feature type="chain" id="PRO_5010274396" evidence="2">
    <location>
        <begin position="28"/>
        <end position="407"/>
    </location>
</feature>
<protein>
    <submittedName>
        <fullName evidence="3">Uncharacterized protein</fullName>
    </submittedName>
</protein>
<feature type="region of interest" description="Disordered" evidence="1">
    <location>
        <begin position="258"/>
        <end position="407"/>
    </location>
</feature>
<dbReference type="EMBL" id="FNOJ01000016">
    <property type="protein sequence ID" value="SDW82148.1"/>
    <property type="molecule type" value="Genomic_DNA"/>
</dbReference>
<feature type="signal peptide" evidence="2">
    <location>
        <begin position="1"/>
        <end position="27"/>
    </location>
</feature>
<feature type="compositionally biased region" description="Low complexity" evidence="1">
    <location>
        <begin position="271"/>
        <end position="282"/>
    </location>
</feature>
<proteinExistence type="predicted"/>
<keyword evidence="2" id="KW-0732">Signal</keyword>
<dbReference type="STRING" id="89784.SAMN04489725_11612"/>
<sequence length="407" mass="42390">MRGKYFILKMVASLSISMGFLSNTVFAGGYQSGTVWYTGVYMGNEFNGSGTYDDGLMSNYGYENNEFMQDALDDTKMIHSVVVEGEWGAGVTVTLGLWNIQTDSSGNVIGTPTEVGTQTVTPSEIGQRISLSQAVNAISIQATVTSSTSNGYFYLYKMFGDVTQYTPSGESIFNVPPFANTPVTTPVTSVSSAGVVNVYSVQTPPNWPVIEQGIADDIISEIPAIPDPPSGSDAISISSQLQISIPNSYPELSTPVITGIPDSPPETGAVSFDFSDSGDTSSIAVPTSDSKPFSIKDPLAGLTHSTGIPTPGDAPNTSMVPTTPQGNTPLPKNNPPDIGTAPSYSANTASLGILPSPAGSGIIPMPSGSSGTDSNTPEPVTNSSTSAPNYYKNGISGNADPMYNYNP</sequence>
<feature type="compositionally biased region" description="Polar residues" evidence="1">
    <location>
        <begin position="372"/>
        <end position="388"/>
    </location>
</feature>
<evidence type="ECO:0000313" key="4">
    <source>
        <dbReference type="Proteomes" id="UP000182589"/>
    </source>
</evidence>
<feature type="compositionally biased region" description="Polar residues" evidence="1">
    <location>
        <begin position="315"/>
        <end position="331"/>
    </location>
</feature>
<keyword evidence="4" id="KW-1185">Reference proteome</keyword>
<dbReference type="RefSeq" id="WP_143027526.1">
    <property type="nucleotide sequence ID" value="NZ_FNOJ01000016.1"/>
</dbReference>
<evidence type="ECO:0000256" key="1">
    <source>
        <dbReference type="SAM" id="MobiDB-lite"/>
    </source>
</evidence>
<evidence type="ECO:0000313" key="3">
    <source>
        <dbReference type="EMBL" id="SDW82148.1"/>
    </source>
</evidence>
<dbReference type="AlphaFoldDB" id="A0A1H2WNS9"/>
<evidence type="ECO:0000256" key="2">
    <source>
        <dbReference type="SAM" id="SignalP"/>
    </source>
</evidence>